<reference evidence="2" key="1">
    <citation type="journal article" date="2022" name="bioRxiv">
        <title>Genomics of Preaxostyla Flagellates Illuminates Evolutionary Transitions and the Path Towards Mitochondrial Loss.</title>
        <authorList>
            <person name="Novak L.V.F."/>
            <person name="Treitli S.C."/>
            <person name="Pyrih J."/>
            <person name="Halakuc P."/>
            <person name="Pipaliya S.V."/>
            <person name="Vacek V."/>
            <person name="Brzon O."/>
            <person name="Soukal P."/>
            <person name="Eme L."/>
            <person name="Dacks J.B."/>
            <person name="Karnkowska A."/>
            <person name="Elias M."/>
            <person name="Hampl V."/>
        </authorList>
    </citation>
    <scope>NUCLEOTIDE SEQUENCE</scope>
    <source>
        <strain evidence="2">RCP-MX</strain>
    </source>
</reference>
<keyword evidence="1" id="KW-0472">Membrane</keyword>
<keyword evidence="1" id="KW-0812">Transmembrane</keyword>
<sequence>MDWVSGGNTVAQSEIDNLLAFLRGGVAYPGESFSLPALVPLIVAVVAVAICLAEGIVLLLLAVKVRSIGRVALVAPGARAPLMDSQSA</sequence>
<dbReference type="EMBL" id="JAPMOS010000014">
    <property type="protein sequence ID" value="KAJ4460292.1"/>
    <property type="molecule type" value="Genomic_DNA"/>
</dbReference>
<gene>
    <name evidence="2" type="ORF">PAPYR_3699</name>
</gene>
<protein>
    <submittedName>
        <fullName evidence="2">Uncharacterized protein</fullName>
    </submittedName>
</protein>
<evidence type="ECO:0000313" key="2">
    <source>
        <dbReference type="EMBL" id="KAJ4460292.1"/>
    </source>
</evidence>
<dbReference type="Proteomes" id="UP001141327">
    <property type="component" value="Unassembled WGS sequence"/>
</dbReference>
<feature type="transmembrane region" description="Helical" evidence="1">
    <location>
        <begin position="38"/>
        <end position="63"/>
    </location>
</feature>
<proteinExistence type="predicted"/>
<name>A0ABQ8URE9_9EUKA</name>
<keyword evidence="1" id="KW-1133">Transmembrane helix</keyword>
<evidence type="ECO:0000256" key="1">
    <source>
        <dbReference type="SAM" id="Phobius"/>
    </source>
</evidence>
<keyword evidence="3" id="KW-1185">Reference proteome</keyword>
<accession>A0ABQ8URE9</accession>
<evidence type="ECO:0000313" key="3">
    <source>
        <dbReference type="Proteomes" id="UP001141327"/>
    </source>
</evidence>
<organism evidence="2 3">
    <name type="scientific">Paratrimastix pyriformis</name>
    <dbReference type="NCBI Taxonomy" id="342808"/>
    <lineage>
        <taxon>Eukaryota</taxon>
        <taxon>Metamonada</taxon>
        <taxon>Preaxostyla</taxon>
        <taxon>Paratrimastigidae</taxon>
        <taxon>Paratrimastix</taxon>
    </lineage>
</organism>
<comment type="caution">
    <text evidence="2">The sequence shown here is derived from an EMBL/GenBank/DDBJ whole genome shotgun (WGS) entry which is preliminary data.</text>
</comment>